<dbReference type="RefSeq" id="WP_059543671.1">
    <property type="nucleotide sequence ID" value="NZ_LOTQ01000001.1"/>
</dbReference>
<organism evidence="6 7">
    <name type="scientific">Burkholderia latens</name>
    <dbReference type="NCBI Taxonomy" id="488446"/>
    <lineage>
        <taxon>Bacteria</taxon>
        <taxon>Pseudomonadati</taxon>
        <taxon>Pseudomonadota</taxon>
        <taxon>Betaproteobacteria</taxon>
        <taxon>Burkholderiales</taxon>
        <taxon>Burkholderiaceae</taxon>
        <taxon>Burkholderia</taxon>
        <taxon>Burkholderia cepacia complex</taxon>
    </lineage>
</organism>
<proteinExistence type="inferred from homology"/>
<dbReference type="GO" id="GO:0051191">
    <property type="term" value="P:prosthetic group biosynthetic process"/>
    <property type="evidence" value="ECO:0007669"/>
    <property type="project" value="TreeGrafter"/>
</dbReference>
<evidence type="ECO:0000256" key="1">
    <source>
        <dbReference type="ARBA" id="ARBA00001210"/>
    </source>
</evidence>
<dbReference type="GO" id="GO:0046917">
    <property type="term" value="F:triphosphoribosyl-dephospho-CoA synthase activity"/>
    <property type="evidence" value="ECO:0007669"/>
    <property type="project" value="UniProtKB-UniRule"/>
</dbReference>
<dbReference type="InterPro" id="IPR002736">
    <property type="entry name" value="CitG"/>
</dbReference>
<evidence type="ECO:0000313" key="6">
    <source>
        <dbReference type="EMBL" id="KVA12600.1"/>
    </source>
</evidence>
<keyword evidence="2 5" id="KW-0808">Transferase</keyword>
<dbReference type="NCBIfam" id="TIGR03132">
    <property type="entry name" value="malonate_mdcB"/>
    <property type="match status" value="1"/>
</dbReference>
<dbReference type="EMBL" id="LOTQ01000001">
    <property type="protein sequence ID" value="KVA12600.1"/>
    <property type="molecule type" value="Genomic_DNA"/>
</dbReference>
<dbReference type="Pfam" id="PF01874">
    <property type="entry name" value="CitG"/>
    <property type="match status" value="1"/>
</dbReference>
<comment type="catalytic activity">
    <reaction evidence="1 5">
        <text>3'-dephospho-CoA + ATP = 2'-(5''-triphospho-alpha-D-ribosyl)-3'-dephospho-CoA + adenine</text>
        <dbReference type="Rhea" id="RHEA:15117"/>
        <dbReference type="ChEBI" id="CHEBI:16708"/>
        <dbReference type="ChEBI" id="CHEBI:30616"/>
        <dbReference type="ChEBI" id="CHEBI:57328"/>
        <dbReference type="ChEBI" id="CHEBI:61378"/>
        <dbReference type="EC" id="2.4.2.52"/>
    </reaction>
</comment>
<accession>A0AAP1C930</accession>
<dbReference type="PANTHER" id="PTHR30201:SF2">
    <property type="entry name" value="2-(5''-TRIPHOSPHORIBOSYL)-3'-DEPHOSPHOCOENZYME-A SYNTHASE"/>
    <property type="match status" value="1"/>
</dbReference>
<dbReference type="Proteomes" id="UP000056450">
    <property type="component" value="Unassembled WGS sequence"/>
</dbReference>
<protein>
    <recommendedName>
        <fullName evidence="5">Probable 2-(5''-triphosphoribosyl)-3'-dephosphocoenzyme-A synthase</fullName>
        <shortName evidence="5">2-(5''-triphosphoribosyl)-3'-dephospho-CoA synthase</shortName>
        <ecNumber evidence="5">2.4.2.52</ecNumber>
    </recommendedName>
</protein>
<evidence type="ECO:0000256" key="2">
    <source>
        <dbReference type="ARBA" id="ARBA00022679"/>
    </source>
</evidence>
<comment type="function">
    <text evidence="5">Involved in the formation of 2-(5''-phosphoribosyl)-3'-dephosphocoenzyme-A, the prosthetic group of the acyl-carrier protein of the malonate decarboxylase.</text>
</comment>
<keyword evidence="3 5" id="KW-0547">Nucleotide-binding</keyword>
<dbReference type="EC" id="2.4.2.52" evidence="5"/>
<comment type="similarity">
    <text evidence="5">Belongs to the CitG/MdcB family.</text>
</comment>
<name>A0AAP1C930_9BURK</name>
<evidence type="ECO:0000313" key="7">
    <source>
        <dbReference type="Proteomes" id="UP000056450"/>
    </source>
</evidence>
<evidence type="ECO:0000256" key="3">
    <source>
        <dbReference type="ARBA" id="ARBA00022741"/>
    </source>
</evidence>
<dbReference type="GO" id="GO:0005524">
    <property type="term" value="F:ATP binding"/>
    <property type="evidence" value="ECO:0007669"/>
    <property type="project" value="UniProtKB-KW"/>
</dbReference>
<dbReference type="Gene3D" id="1.10.4200.10">
    <property type="entry name" value="Triphosphoribosyl-dephospho-CoA protein"/>
    <property type="match status" value="2"/>
</dbReference>
<comment type="caution">
    <text evidence="6">The sequence shown here is derived from an EMBL/GenBank/DDBJ whole genome shotgun (WGS) entry which is preliminary data.</text>
</comment>
<evidence type="ECO:0000256" key="5">
    <source>
        <dbReference type="HAMAP-Rule" id="MF_01883"/>
    </source>
</evidence>
<gene>
    <name evidence="5" type="primary">mdcB</name>
    <name evidence="6" type="ORF">WI41_03840</name>
</gene>
<dbReference type="InterPro" id="IPR017555">
    <property type="entry name" value="TriPribosyl-deP-CoA_syn"/>
</dbReference>
<sequence>MSASAACRTSAPRTAPSDAERIAELAERSLVLEIDTYPKPGLVSHVDTGSHADMDAATFMRSAAVLRPYFAELAAAGARDADMAVLRKIGLRAEHAMLAATGGVNTHRGAIFGLGLLCAAAGRRMAPGAIAAIRSMTLGELVSRRWGADILGGPRLPDSHGERASRRYGVGGARREAADGFTTVYRVGLPALRRARRCVPNDAHAARVDACFALIAALDDTNLLHRGGRTGLDFARATARAFVARGGIRAPDWRLRAAAAHRAFVARRLSPGGAADLLAMSVFVDALEADEERR</sequence>
<evidence type="ECO:0000256" key="4">
    <source>
        <dbReference type="ARBA" id="ARBA00022840"/>
    </source>
</evidence>
<keyword evidence="4 5" id="KW-0067">ATP-binding</keyword>
<dbReference type="PANTHER" id="PTHR30201">
    <property type="entry name" value="TRIPHOSPHORIBOSYL-DEPHOSPHO-COA SYNTHASE"/>
    <property type="match status" value="1"/>
</dbReference>
<dbReference type="AlphaFoldDB" id="A0AAP1C930"/>
<dbReference type="HAMAP" id="MF_01883">
    <property type="entry name" value="MdcB"/>
    <property type="match status" value="1"/>
</dbReference>
<reference evidence="6 7" key="1">
    <citation type="submission" date="2015-11" db="EMBL/GenBank/DDBJ databases">
        <title>Expanding the genomic diversity of Burkholderia species for the development of highly accurate diagnostics.</title>
        <authorList>
            <person name="Sahl J."/>
            <person name="Keim P."/>
            <person name="Wagner D."/>
        </authorList>
    </citation>
    <scope>NUCLEOTIDE SEQUENCE [LARGE SCALE GENOMIC DNA]</scope>
    <source>
        <strain evidence="6 7">RF32-BP12</strain>
    </source>
</reference>